<dbReference type="InterPro" id="IPR000073">
    <property type="entry name" value="AB_hydrolase_1"/>
</dbReference>
<organism evidence="2 3">
    <name type="scientific">Devosia algicola</name>
    <dbReference type="NCBI Taxonomy" id="3026418"/>
    <lineage>
        <taxon>Bacteria</taxon>
        <taxon>Pseudomonadati</taxon>
        <taxon>Pseudomonadota</taxon>
        <taxon>Alphaproteobacteria</taxon>
        <taxon>Hyphomicrobiales</taxon>
        <taxon>Devosiaceae</taxon>
        <taxon>Devosia</taxon>
    </lineage>
</organism>
<gene>
    <name evidence="2" type="ORF">PSQ19_07625</name>
</gene>
<dbReference type="Gene3D" id="3.40.50.1820">
    <property type="entry name" value="alpha/beta hydrolase"/>
    <property type="match status" value="1"/>
</dbReference>
<accession>A0ABY7YRD7</accession>
<reference evidence="2 3" key="1">
    <citation type="submission" date="2023-02" db="EMBL/GenBank/DDBJ databases">
        <title>Devosia algicola sp. nov., isolated from the phycosphere of marine algae.</title>
        <authorList>
            <person name="Kim J.M."/>
            <person name="Lee J.K."/>
            <person name="Choi B.J."/>
            <person name="Bayburt H."/>
            <person name="Jeon C.O."/>
        </authorList>
    </citation>
    <scope>NUCLEOTIDE SEQUENCE [LARGE SCALE GENOMIC DNA]</scope>
    <source>
        <strain evidence="2 3">G20-9</strain>
    </source>
</reference>
<dbReference type="Pfam" id="PF00561">
    <property type="entry name" value="Abhydrolase_1"/>
    <property type="match status" value="1"/>
</dbReference>
<feature type="domain" description="AB hydrolase-1" evidence="1">
    <location>
        <begin position="39"/>
        <end position="216"/>
    </location>
</feature>
<proteinExistence type="predicted"/>
<dbReference type="InterPro" id="IPR050228">
    <property type="entry name" value="Carboxylesterase_BioH"/>
</dbReference>
<evidence type="ECO:0000259" key="1">
    <source>
        <dbReference type="Pfam" id="PF00561"/>
    </source>
</evidence>
<dbReference type="EMBL" id="CP118246">
    <property type="protein sequence ID" value="WDR03891.1"/>
    <property type="molecule type" value="Genomic_DNA"/>
</dbReference>
<dbReference type="SUPFAM" id="SSF53474">
    <property type="entry name" value="alpha/beta-Hydrolases"/>
    <property type="match status" value="1"/>
</dbReference>
<keyword evidence="2" id="KW-0378">Hydrolase</keyword>
<sequence>MKLVLVPGMMCDHRLFTPQIAAFADSLDIIVADISGADSIEALARSVLEQSGSGPFALAGLSMGAIVAMEVLRQAPNRVERLALLDCNYRAELPERAARRTGEMARAQSGELEQMIAEQVAPSYFTVPGKSEPRLTSLVLDMALSLGPAVFVRQSLAVRGRADQSQTLGQSKVPTLILCGEYDRVCPPEMHEDLHGLMTNASLVKISNAGHLPTLDQPLETNSALSEWITPR</sequence>
<dbReference type="GO" id="GO:0016787">
    <property type="term" value="F:hydrolase activity"/>
    <property type="evidence" value="ECO:0007669"/>
    <property type="project" value="UniProtKB-KW"/>
</dbReference>
<keyword evidence="3" id="KW-1185">Reference proteome</keyword>
<dbReference type="InterPro" id="IPR029058">
    <property type="entry name" value="AB_hydrolase_fold"/>
</dbReference>
<evidence type="ECO:0000313" key="3">
    <source>
        <dbReference type="Proteomes" id="UP001220530"/>
    </source>
</evidence>
<dbReference type="RefSeq" id="WP_282220278.1">
    <property type="nucleotide sequence ID" value="NZ_CP118246.1"/>
</dbReference>
<name>A0ABY7YRD7_9HYPH</name>
<dbReference type="PANTHER" id="PTHR43194:SF2">
    <property type="entry name" value="PEROXISOMAL MEMBRANE PROTEIN LPX1"/>
    <property type="match status" value="1"/>
</dbReference>
<protein>
    <submittedName>
        <fullName evidence="2">Alpha/beta hydrolase</fullName>
    </submittedName>
</protein>
<dbReference type="PANTHER" id="PTHR43194">
    <property type="entry name" value="HYDROLASE ALPHA/BETA FOLD FAMILY"/>
    <property type="match status" value="1"/>
</dbReference>
<evidence type="ECO:0000313" key="2">
    <source>
        <dbReference type="EMBL" id="WDR03891.1"/>
    </source>
</evidence>
<dbReference type="Proteomes" id="UP001220530">
    <property type="component" value="Chromosome"/>
</dbReference>